<name>A0ABS9T976_9PSEU</name>
<keyword evidence="1" id="KW-0560">Oxidoreductase</keyword>
<gene>
    <name evidence="1" type="ORF">MMF94_05195</name>
</gene>
<dbReference type="Proteomes" id="UP001299970">
    <property type="component" value="Unassembled WGS sequence"/>
</dbReference>
<keyword evidence="1" id="KW-0503">Monooxygenase</keyword>
<evidence type="ECO:0000313" key="2">
    <source>
        <dbReference type="Proteomes" id="UP001299970"/>
    </source>
</evidence>
<proteinExistence type="predicted"/>
<protein>
    <submittedName>
        <fullName evidence="1">FAD-binding monooxygenase</fullName>
    </submittedName>
</protein>
<reference evidence="1 2" key="1">
    <citation type="submission" date="2022-03" db="EMBL/GenBank/DDBJ databases">
        <title>Pseudonocardia alaer sp. nov., a novel actinomycete isolated from reed forest soil.</title>
        <authorList>
            <person name="Wang L."/>
        </authorList>
    </citation>
    <scope>NUCLEOTIDE SEQUENCE [LARGE SCALE GENOMIC DNA]</scope>
    <source>
        <strain evidence="1 2">Y-16303</strain>
    </source>
</reference>
<evidence type="ECO:0000313" key="1">
    <source>
        <dbReference type="EMBL" id="MCH6165072.1"/>
    </source>
</evidence>
<dbReference type="PANTHER" id="PTHR43422:SF3">
    <property type="entry name" value="THIAMINE THIAZOLE SYNTHASE"/>
    <property type="match status" value="1"/>
</dbReference>
<accession>A0ABS9T976</accession>
<comment type="caution">
    <text evidence="1">The sequence shown here is derived from an EMBL/GenBank/DDBJ whole genome shotgun (WGS) entry which is preliminary data.</text>
</comment>
<keyword evidence="2" id="KW-1185">Reference proteome</keyword>
<sequence>MPDRLSEFGEIGHVRRLPVCAQQRGAAHRSLRGSMGLSRQHAIVIGASIAGLCAARALSEFFERVTVIDRDELPAEPVARRGVPQSRQLHFLLARGREAFDELFPGMSDELIGAGAVAADMQAAVNWNFAGHRLRKAESGLIGIGLSRSLLEFTVRSRVTQLPPVTLVERCDVMDLLVDPDLRRVTGVRARRHADGSVGSALDADLVVDASGRGTRGATWLEALGYQRAPEERLRIQLAYQTRSYSREPEDLAADFGSVYAPYPEQTRSAAINAVAVDRFMVVLSTCGGEDLPAREEAMVEFAESVGGHDIAEVIRTAPPLTEPVLMRFPESIRRRYEQLDRFPEGYLVVGDALCSFNPLYGQGMTVAALEALLLMSLLREQADDLAHRFFSAASGLLDTPWNLTTSGDMQFAHVEGEPSAEMLEMEEYFQRYREAAANDAVLTGALLRVFNLLDEPSRLSEPDLRARVLQATGRATAPSS</sequence>
<dbReference type="EMBL" id="JAKXMK010000004">
    <property type="protein sequence ID" value="MCH6165072.1"/>
    <property type="molecule type" value="Genomic_DNA"/>
</dbReference>
<dbReference type="RefSeq" id="WP_241035107.1">
    <property type="nucleotide sequence ID" value="NZ_BAAAJF010000018.1"/>
</dbReference>
<dbReference type="InterPro" id="IPR036188">
    <property type="entry name" value="FAD/NAD-bd_sf"/>
</dbReference>
<dbReference type="PANTHER" id="PTHR43422">
    <property type="entry name" value="THIAMINE THIAZOLE SYNTHASE"/>
    <property type="match status" value="1"/>
</dbReference>
<dbReference type="Gene3D" id="3.30.9.100">
    <property type="match status" value="1"/>
</dbReference>
<dbReference type="Gene3D" id="3.50.50.60">
    <property type="entry name" value="FAD/NAD(P)-binding domain"/>
    <property type="match status" value="1"/>
</dbReference>
<dbReference type="SUPFAM" id="SSF51905">
    <property type="entry name" value="FAD/NAD(P)-binding domain"/>
    <property type="match status" value="1"/>
</dbReference>
<organism evidence="1 2">
    <name type="scientific">Pseudonocardia alaniniphila</name>
    <dbReference type="NCBI Taxonomy" id="75291"/>
    <lineage>
        <taxon>Bacteria</taxon>
        <taxon>Bacillati</taxon>
        <taxon>Actinomycetota</taxon>
        <taxon>Actinomycetes</taxon>
        <taxon>Pseudonocardiales</taxon>
        <taxon>Pseudonocardiaceae</taxon>
        <taxon>Pseudonocardia</taxon>
    </lineage>
</organism>
<dbReference type="GO" id="GO:0004497">
    <property type="term" value="F:monooxygenase activity"/>
    <property type="evidence" value="ECO:0007669"/>
    <property type="project" value="UniProtKB-KW"/>
</dbReference>